<organism evidence="3 4">
    <name type="scientific">Manganibacter manganicus</name>
    <dbReference type="NCBI Taxonomy" id="1873176"/>
    <lineage>
        <taxon>Bacteria</taxon>
        <taxon>Pseudomonadati</taxon>
        <taxon>Pseudomonadota</taxon>
        <taxon>Alphaproteobacteria</taxon>
        <taxon>Hyphomicrobiales</taxon>
        <taxon>Phyllobacteriaceae</taxon>
        <taxon>Manganibacter</taxon>
    </lineage>
</organism>
<keyword evidence="4" id="KW-1185">Reference proteome</keyword>
<gene>
    <name evidence="3" type="ORF">BFN67_12980</name>
</gene>
<feature type="compositionally biased region" description="Basic and acidic residues" evidence="1">
    <location>
        <begin position="125"/>
        <end position="141"/>
    </location>
</feature>
<keyword evidence="2" id="KW-0472">Membrane</keyword>
<evidence type="ECO:0000256" key="2">
    <source>
        <dbReference type="SAM" id="Phobius"/>
    </source>
</evidence>
<keyword evidence="2" id="KW-0812">Transmembrane</keyword>
<dbReference type="OrthoDB" id="8480653at2"/>
<name>A0A1V8RUW5_9HYPH</name>
<feature type="region of interest" description="Disordered" evidence="1">
    <location>
        <begin position="121"/>
        <end position="141"/>
    </location>
</feature>
<proteinExistence type="predicted"/>
<dbReference type="Proteomes" id="UP000191905">
    <property type="component" value="Unassembled WGS sequence"/>
</dbReference>
<accession>A0A1V8RUW5</accession>
<dbReference type="AlphaFoldDB" id="A0A1V8RUW5"/>
<evidence type="ECO:0000313" key="4">
    <source>
        <dbReference type="Proteomes" id="UP000191905"/>
    </source>
</evidence>
<protein>
    <submittedName>
        <fullName evidence="3">Uncharacterized protein</fullName>
    </submittedName>
</protein>
<feature type="transmembrane region" description="Helical" evidence="2">
    <location>
        <begin position="21"/>
        <end position="43"/>
    </location>
</feature>
<keyword evidence="2" id="KW-1133">Transmembrane helix</keyword>
<sequence>MQAEGADDVVLHGVLTAMQRLFIALLMLLSFASVALTVPALGARLASNSHVMISEHGSQRPAADTAADPCQEHRICSGNDAFCYALCSGMTHWLAPKSPTNAPAPTAAIWSFTEMPDFAGIGPARNDRPPKDGLAERKWPA</sequence>
<comment type="caution">
    <text evidence="3">The sequence shown here is derived from an EMBL/GenBank/DDBJ whole genome shotgun (WGS) entry which is preliminary data.</text>
</comment>
<dbReference type="STRING" id="1873176.BFN67_12980"/>
<dbReference type="RefSeq" id="WP_080918550.1">
    <property type="nucleotide sequence ID" value="NZ_MDET01000005.1"/>
</dbReference>
<dbReference type="EMBL" id="MDET01000005">
    <property type="protein sequence ID" value="OQM76809.1"/>
    <property type="molecule type" value="Genomic_DNA"/>
</dbReference>
<evidence type="ECO:0000313" key="3">
    <source>
        <dbReference type="EMBL" id="OQM76809.1"/>
    </source>
</evidence>
<evidence type="ECO:0000256" key="1">
    <source>
        <dbReference type="SAM" id="MobiDB-lite"/>
    </source>
</evidence>
<reference evidence="3 4" key="1">
    <citation type="journal article" date="2016" name="Int. J. Syst. Evol. Microbiol.">
        <title>Pseudaminobacter manganicus sp. nov., isolated from sludge of a manganese mine.</title>
        <authorList>
            <person name="Li J."/>
            <person name="Huang J."/>
            <person name="Liao S."/>
            <person name="Wang G."/>
        </authorList>
    </citation>
    <scope>NUCLEOTIDE SEQUENCE [LARGE SCALE GENOMIC DNA]</scope>
    <source>
        <strain evidence="3 4">JH-7</strain>
    </source>
</reference>